<protein>
    <submittedName>
        <fullName evidence="5">Uncharacterized protein CXorf66 homolog</fullName>
    </submittedName>
</protein>
<reference evidence="5" key="2">
    <citation type="submission" date="2025-08" db="UniProtKB">
        <authorList>
            <consortium name="RefSeq"/>
        </authorList>
    </citation>
    <scope>IDENTIFICATION</scope>
    <source>
        <tissue evidence="5">Cell line</tissue>
    </source>
</reference>
<keyword evidence="2" id="KW-0472">Membrane</keyword>
<feature type="chain" id="PRO_5018751089" evidence="3">
    <location>
        <begin position="18"/>
        <end position="376"/>
    </location>
</feature>
<keyword evidence="2" id="KW-0812">Transmembrane</keyword>
<feature type="region of interest" description="Disordered" evidence="1">
    <location>
        <begin position="220"/>
        <end position="259"/>
    </location>
</feature>
<evidence type="ECO:0000256" key="1">
    <source>
        <dbReference type="SAM" id="MobiDB-lite"/>
    </source>
</evidence>
<reference key="1">
    <citation type="submission" date="2019-01" db="UniProtKB">
        <authorList>
            <consortium name="RefSeq"/>
        </authorList>
    </citation>
    <scope>IDENTIFICATION</scope>
</reference>
<dbReference type="AlphaFoldDB" id="A0A3Q7SQD0"/>
<dbReference type="CTD" id="688842"/>
<evidence type="ECO:0000313" key="5">
    <source>
        <dbReference type="RefSeq" id="XP_025864859.1"/>
    </source>
</evidence>
<keyword evidence="3" id="KW-0732">Signal</keyword>
<accession>A0A3Q7SQD0</accession>
<evidence type="ECO:0000313" key="4">
    <source>
        <dbReference type="Proteomes" id="UP001652641"/>
    </source>
</evidence>
<keyword evidence="4" id="KW-1185">Reference proteome</keyword>
<dbReference type="OMA" id="KYYSEVD"/>
<feature type="compositionally biased region" description="Polar residues" evidence="1">
    <location>
        <begin position="121"/>
        <end position="139"/>
    </location>
</feature>
<evidence type="ECO:0000256" key="3">
    <source>
        <dbReference type="SAM" id="SignalP"/>
    </source>
</evidence>
<dbReference type="KEGG" id="vvp:112927664"/>
<organism evidence="4 5">
    <name type="scientific">Vulpes vulpes</name>
    <name type="common">Red fox</name>
    <dbReference type="NCBI Taxonomy" id="9627"/>
    <lineage>
        <taxon>Eukaryota</taxon>
        <taxon>Metazoa</taxon>
        <taxon>Chordata</taxon>
        <taxon>Craniata</taxon>
        <taxon>Vertebrata</taxon>
        <taxon>Euteleostomi</taxon>
        <taxon>Mammalia</taxon>
        <taxon>Eutheria</taxon>
        <taxon>Laurasiatheria</taxon>
        <taxon>Carnivora</taxon>
        <taxon>Caniformia</taxon>
        <taxon>Canidae</taxon>
        <taxon>Vulpes</taxon>
    </lineage>
</organism>
<feature type="signal peptide" evidence="3">
    <location>
        <begin position="1"/>
        <end position="17"/>
    </location>
</feature>
<evidence type="ECO:0000256" key="2">
    <source>
        <dbReference type="SAM" id="Phobius"/>
    </source>
</evidence>
<name>A0A3Q7SQD0_VULVU</name>
<keyword evidence="2" id="KW-1133">Transmembrane helix</keyword>
<dbReference type="STRING" id="9627.ENSVVUP00000029412"/>
<dbReference type="InterPro" id="IPR038873">
    <property type="entry name" value="CXorf66"/>
</dbReference>
<gene>
    <name evidence="5" type="primary">CXHXorf66</name>
</gene>
<feature type="region of interest" description="Disordered" evidence="1">
    <location>
        <begin position="118"/>
        <end position="185"/>
    </location>
</feature>
<dbReference type="Proteomes" id="UP001652641">
    <property type="component" value="Chromosome X"/>
</dbReference>
<sequence>MNLFICVLLLFIWTNSCLNTNQSDESSTTGAKHGEPVENKMDDVRRRLLIIVIGIMIISFVFTCFCFLHYNCMSDDAPKPGTFKKEDVTAKPFRSSKISLSQSKIATTCSVEKQAMLPSTDKFSGPSSPEKSSIPSTAEKSIRPLYPGKQCLSSSTEKLNKSSSQEKSCRPSRQPKKLKSSYPEKSYRIHSLEKQYKLAHAHKLGGQACSSYSNKAVKPPWPDHLQYPDRPTKPPCPRKRKLPPRRSSFQKLTKSPRYRNLKRSVSTDRACILSRPQLIKPCRCCKEKCLVCRASSEPLVNVSEAMNGNAQNSSFPSEATSFSKFFHKTDNRDNALCGSMSSSDLMTYDSDDSDREVTIICNIKCNEAVLKDAQEN</sequence>
<feature type="transmembrane region" description="Helical" evidence="2">
    <location>
        <begin position="48"/>
        <end position="70"/>
    </location>
</feature>
<dbReference type="PANTHER" id="PTHR37340:SF1">
    <property type="entry name" value="GENE 7073-RELATED"/>
    <property type="match status" value="1"/>
</dbReference>
<dbReference type="RefSeq" id="XP_025864859.1">
    <property type="nucleotide sequence ID" value="XM_026009074.1"/>
</dbReference>
<dbReference type="PANTHER" id="PTHR37340">
    <property type="entry name" value="GENE 7073-RELATED"/>
    <property type="match status" value="1"/>
</dbReference>
<feature type="compositionally biased region" description="Low complexity" evidence="1">
    <location>
        <begin position="152"/>
        <end position="163"/>
    </location>
</feature>
<proteinExistence type="predicted"/>